<evidence type="ECO:0000313" key="2">
    <source>
        <dbReference type="EMBL" id="JAD77865.1"/>
    </source>
</evidence>
<protein>
    <submittedName>
        <fullName evidence="2">Uncharacterized protein</fullName>
    </submittedName>
</protein>
<sequence length="116" mass="12669">MQHTEEGQVHCRHGLMHQATMLEVKVQDILIQSPGVAQQLCQKSATAAGQDLEISLFSWRARGGRSPAARGRRGPAPAAPPTPSSCPWPPGPARGLRWPQPARRAKAARPRRKRAE</sequence>
<feature type="compositionally biased region" description="Pro residues" evidence="1">
    <location>
        <begin position="77"/>
        <end position="92"/>
    </location>
</feature>
<organism evidence="2">
    <name type="scientific">Arundo donax</name>
    <name type="common">Giant reed</name>
    <name type="synonym">Donax arundinaceus</name>
    <dbReference type="NCBI Taxonomy" id="35708"/>
    <lineage>
        <taxon>Eukaryota</taxon>
        <taxon>Viridiplantae</taxon>
        <taxon>Streptophyta</taxon>
        <taxon>Embryophyta</taxon>
        <taxon>Tracheophyta</taxon>
        <taxon>Spermatophyta</taxon>
        <taxon>Magnoliopsida</taxon>
        <taxon>Liliopsida</taxon>
        <taxon>Poales</taxon>
        <taxon>Poaceae</taxon>
        <taxon>PACMAD clade</taxon>
        <taxon>Arundinoideae</taxon>
        <taxon>Arundineae</taxon>
        <taxon>Arundo</taxon>
    </lineage>
</organism>
<name>A0A0A9CWU4_ARUDO</name>
<feature type="region of interest" description="Disordered" evidence="1">
    <location>
        <begin position="62"/>
        <end position="116"/>
    </location>
</feature>
<evidence type="ECO:0000256" key="1">
    <source>
        <dbReference type="SAM" id="MobiDB-lite"/>
    </source>
</evidence>
<dbReference type="AlphaFoldDB" id="A0A0A9CWU4"/>
<accession>A0A0A9CWU4</accession>
<reference evidence="2" key="1">
    <citation type="submission" date="2014-09" db="EMBL/GenBank/DDBJ databases">
        <authorList>
            <person name="Magalhaes I.L.F."/>
            <person name="Oliveira U."/>
            <person name="Santos F.R."/>
            <person name="Vidigal T.H.D.A."/>
            <person name="Brescovit A.D."/>
            <person name="Santos A.J."/>
        </authorList>
    </citation>
    <scope>NUCLEOTIDE SEQUENCE</scope>
    <source>
        <tissue evidence="2">Shoot tissue taken approximately 20 cm above the soil surface</tissue>
    </source>
</reference>
<dbReference type="EMBL" id="GBRH01220030">
    <property type="protein sequence ID" value="JAD77865.1"/>
    <property type="molecule type" value="Transcribed_RNA"/>
</dbReference>
<feature type="compositionally biased region" description="Basic residues" evidence="1">
    <location>
        <begin position="103"/>
        <end position="116"/>
    </location>
</feature>
<proteinExistence type="predicted"/>
<reference evidence="2" key="2">
    <citation type="journal article" date="2015" name="Data Brief">
        <title>Shoot transcriptome of the giant reed, Arundo donax.</title>
        <authorList>
            <person name="Barrero R.A."/>
            <person name="Guerrero F.D."/>
            <person name="Moolhuijzen P."/>
            <person name="Goolsby J.A."/>
            <person name="Tidwell J."/>
            <person name="Bellgard S.E."/>
            <person name="Bellgard M.I."/>
        </authorList>
    </citation>
    <scope>NUCLEOTIDE SEQUENCE</scope>
    <source>
        <tissue evidence="2">Shoot tissue taken approximately 20 cm above the soil surface</tissue>
    </source>
</reference>